<accession>A0A7S4QDX2</accession>
<dbReference type="SUPFAM" id="SSF48371">
    <property type="entry name" value="ARM repeat"/>
    <property type="match status" value="1"/>
</dbReference>
<keyword evidence="1" id="KW-0732">Signal</keyword>
<proteinExistence type="predicted"/>
<dbReference type="EMBL" id="HBNR01026292">
    <property type="protein sequence ID" value="CAE4578512.1"/>
    <property type="molecule type" value="Transcribed_RNA"/>
</dbReference>
<dbReference type="InterPro" id="IPR011989">
    <property type="entry name" value="ARM-like"/>
</dbReference>
<dbReference type="Gene3D" id="1.25.10.10">
    <property type="entry name" value="Leucine-rich Repeat Variant"/>
    <property type="match status" value="1"/>
</dbReference>
<organism evidence="2">
    <name type="scientific">Alexandrium monilatum</name>
    <dbReference type="NCBI Taxonomy" id="311494"/>
    <lineage>
        <taxon>Eukaryota</taxon>
        <taxon>Sar</taxon>
        <taxon>Alveolata</taxon>
        <taxon>Dinophyceae</taxon>
        <taxon>Gonyaulacales</taxon>
        <taxon>Pyrocystaceae</taxon>
        <taxon>Alexandrium</taxon>
    </lineage>
</organism>
<feature type="signal peptide" evidence="1">
    <location>
        <begin position="1"/>
        <end position="17"/>
    </location>
</feature>
<feature type="chain" id="PRO_5030676782" evidence="1">
    <location>
        <begin position="18"/>
        <end position="431"/>
    </location>
</feature>
<gene>
    <name evidence="2" type="ORF">AMON00008_LOCUS17757</name>
</gene>
<protein>
    <submittedName>
        <fullName evidence="2">Uncharacterized protein</fullName>
    </submittedName>
</protein>
<evidence type="ECO:0000256" key="1">
    <source>
        <dbReference type="SAM" id="SignalP"/>
    </source>
</evidence>
<name>A0A7S4QDX2_9DINO</name>
<reference evidence="2" key="1">
    <citation type="submission" date="2021-01" db="EMBL/GenBank/DDBJ databases">
        <authorList>
            <person name="Corre E."/>
            <person name="Pelletier E."/>
            <person name="Niang G."/>
            <person name="Scheremetjew M."/>
            <person name="Finn R."/>
            <person name="Kale V."/>
            <person name="Holt S."/>
            <person name="Cochrane G."/>
            <person name="Meng A."/>
            <person name="Brown T."/>
            <person name="Cohen L."/>
        </authorList>
    </citation>
    <scope>NUCLEOTIDE SEQUENCE</scope>
    <source>
        <strain evidence="2">CCMP3105</strain>
    </source>
</reference>
<evidence type="ECO:0000313" key="2">
    <source>
        <dbReference type="EMBL" id="CAE4578512.1"/>
    </source>
</evidence>
<sequence>MALLSLIFAILTTGGDALTMSSRTPNESFQAVTHSVDSALGGEMASARASPVRQAVVAMERDGSVQAQIAGCSSMAVDSSKKFVQDEAARDGAIDAIARAMDLFPESAELVTACTRSLASIVLFNRANGLRAGRLGCLNHTLRTYMAHMDSPQVMSLGGAIGAYFDFVDENRAIAREFGGIRAIIQNIKNNFHGRHSEWDYNSVKQSLLALSSGCWTNQDVCAEEGFPALAVRLMAEHGGETKIAEETLQVAKALIDGSEEYRQQLVRLGITDSMVHVMDASKHDQGAVDLACETFQKLVGPSVQQSGRMRAFNSSIQAAALKSGALHPVMAIFTEGTEMQQHEHSVFNFDVNTAYNARRDCFAALAAFAHDNTYTKKTMMDAGFVDIVSAELKSSRTPPDERVAGCRVVIEMSSAATGPQSLLTEALNCR</sequence>
<dbReference type="AlphaFoldDB" id="A0A7S4QDX2"/>
<dbReference type="InterPro" id="IPR016024">
    <property type="entry name" value="ARM-type_fold"/>
</dbReference>